<proteinExistence type="inferred from homology"/>
<keyword evidence="4 7" id="KW-0812">Transmembrane</keyword>
<dbReference type="InterPro" id="IPR051258">
    <property type="entry name" value="Diverse_Substrate_Transporter"/>
</dbReference>
<dbReference type="PANTHER" id="PTHR42920">
    <property type="entry name" value="OS03G0707200 PROTEIN-RELATED"/>
    <property type="match status" value="1"/>
</dbReference>
<feature type="transmembrane region" description="Helical" evidence="7">
    <location>
        <begin position="246"/>
        <end position="264"/>
    </location>
</feature>
<evidence type="ECO:0000313" key="10">
    <source>
        <dbReference type="Proteomes" id="UP000290567"/>
    </source>
</evidence>
<evidence type="ECO:0000256" key="6">
    <source>
        <dbReference type="ARBA" id="ARBA00023136"/>
    </source>
</evidence>
<evidence type="ECO:0000256" key="7">
    <source>
        <dbReference type="SAM" id="Phobius"/>
    </source>
</evidence>
<evidence type="ECO:0000256" key="4">
    <source>
        <dbReference type="ARBA" id="ARBA00022692"/>
    </source>
</evidence>
<feature type="transmembrane region" description="Helical" evidence="7">
    <location>
        <begin position="66"/>
        <end position="82"/>
    </location>
</feature>
<comment type="caution">
    <text evidence="9">The sequence shown here is derived from an EMBL/GenBank/DDBJ whole genome shotgun (WGS) entry which is preliminary data.</text>
</comment>
<dbReference type="RefSeq" id="WP_146622937.1">
    <property type="nucleotide sequence ID" value="NZ_BJCC01000019.1"/>
</dbReference>
<feature type="transmembrane region" description="Helical" evidence="7">
    <location>
        <begin position="212"/>
        <end position="234"/>
    </location>
</feature>
<comment type="subcellular location">
    <subcellularLocation>
        <location evidence="1">Cell membrane</location>
        <topology evidence="1">Multi-pass membrane protein</topology>
    </subcellularLocation>
</comment>
<evidence type="ECO:0000256" key="3">
    <source>
        <dbReference type="ARBA" id="ARBA00022475"/>
    </source>
</evidence>
<feature type="domain" description="EamA" evidence="8">
    <location>
        <begin position="148"/>
        <end position="284"/>
    </location>
</feature>
<feature type="transmembrane region" description="Helical" evidence="7">
    <location>
        <begin position="270"/>
        <end position="290"/>
    </location>
</feature>
<feature type="transmembrane region" description="Helical" evidence="7">
    <location>
        <begin position="152"/>
        <end position="172"/>
    </location>
</feature>
<dbReference type="Proteomes" id="UP000290567">
    <property type="component" value="Unassembled WGS sequence"/>
</dbReference>
<feature type="transmembrane region" description="Helical" evidence="7">
    <location>
        <begin position="35"/>
        <end position="54"/>
    </location>
</feature>
<dbReference type="OrthoDB" id="9805239at2"/>
<feature type="domain" description="EamA" evidence="8">
    <location>
        <begin position="6"/>
        <end position="138"/>
    </location>
</feature>
<dbReference type="SUPFAM" id="SSF103481">
    <property type="entry name" value="Multidrug resistance efflux transporter EmrE"/>
    <property type="match status" value="2"/>
</dbReference>
<evidence type="ECO:0000259" key="8">
    <source>
        <dbReference type="Pfam" id="PF00892"/>
    </source>
</evidence>
<feature type="transmembrane region" description="Helical" evidence="7">
    <location>
        <begin position="184"/>
        <end position="200"/>
    </location>
</feature>
<keyword evidence="6 7" id="KW-0472">Membrane</keyword>
<evidence type="ECO:0000256" key="5">
    <source>
        <dbReference type="ARBA" id="ARBA00022989"/>
    </source>
</evidence>
<feature type="transmembrane region" description="Helical" evidence="7">
    <location>
        <begin position="9"/>
        <end position="29"/>
    </location>
</feature>
<evidence type="ECO:0000313" key="9">
    <source>
        <dbReference type="EMBL" id="GCF94514.1"/>
    </source>
</evidence>
<comment type="similarity">
    <text evidence="2">Belongs to the EamA transporter family.</text>
</comment>
<dbReference type="GO" id="GO:0005886">
    <property type="term" value="C:plasma membrane"/>
    <property type="evidence" value="ECO:0007669"/>
    <property type="project" value="UniProtKB-SubCell"/>
</dbReference>
<dbReference type="AlphaFoldDB" id="A0A4P5PD67"/>
<feature type="transmembrane region" description="Helical" evidence="7">
    <location>
        <begin position="122"/>
        <end position="140"/>
    </location>
</feature>
<accession>A0A4P5PD67</accession>
<name>A0A4P5PD67_9ENTE</name>
<dbReference type="InterPro" id="IPR000620">
    <property type="entry name" value="EamA_dom"/>
</dbReference>
<reference evidence="10" key="1">
    <citation type="submission" date="2019-02" db="EMBL/GenBank/DDBJ databases">
        <title>Draft genome sequence of Enterococcus sp. Gos25-1.</title>
        <authorList>
            <person name="Tanaka N."/>
            <person name="Shiwa Y."/>
            <person name="Fujita N."/>
        </authorList>
    </citation>
    <scope>NUCLEOTIDE SEQUENCE [LARGE SCALE GENOMIC DNA]</scope>
    <source>
        <strain evidence="10">Gos25-1</strain>
    </source>
</reference>
<evidence type="ECO:0000256" key="2">
    <source>
        <dbReference type="ARBA" id="ARBA00007362"/>
    </source>
</evidence>
<dbReference type="InterPro" id="IPR037185">
    <property type="entry name" value="EmrE-like"/>
</dbReference>
<keyword evidence="10" id="KW-1185">Reference proteome</keyword>
<dbReference type="Pfam" id="PF00892">
    <property type="entry name" value="EamA"/>
    <property type="match status" value="2"/>
</dbReference>
<dbReference type="EMBL" id="BJCC01000019">
    <property type="protein sequence ID" value="GCF94514.1"/>
    <property type="molecule type" value="Genomic_DNA"/>
</dbReference>
<sequence>MESQFKGHFTALLTVIIWASTFISTKILLTDFLPIEILYIRFIIGLIALFIAFPRPLPFKNWKQEGYFLFSGIFGVFLYYFLENVALTYTQAMNVGIIGSVSPFITALLSQFVLRKTKMDRSYIFGFLFAITGICLISLTRTVNVNLIGDGLAFFATFFWAVYSLLINRISGFGYSTIATTQRIFFYGLLAMTPVFFTSVREFDLGRVIVPANFGNLFFLGIGASAVCFVTWNYSVKVIGAVQATIYIYSIPVLTTAASVIVLHEKLTGKAIIGIILTLFGLLLSEWTTIKQYLRLQKE</sequence>
<protein>
    <submittedName>
        <fullName evidence="9">Putative transporter YbhF</fullName>
    </submittedName>
</protein>
<organism evidence="9 10">
    <name type="scientific">Enterococcus florum</name>
    <dbReference type="NCBI Taxonomy" id="2480627"/>
    <lineage>
        <taxon>Bacteria</taxon>
        <taxon>Bacillati</taxon>
        <taxon>Bacillota</taxon>
        <taxon>Bacilli</taxon>
        <taxon>Lactobacillales</taxon>
        <taxon>Enterococcaceae</taxon>
        <taxon>Enterococcus</taxon>
    </lineage>
</organism>
<feature type="transmembrane region" description="Helical" evidence="7">
    <location>
        <begin position="88"/>
        <end position="110"/>
    </location>
</feature>
<dbReference type="PANTHER" id="PTHR42920:SF11">
    <property type="entry name" value="INNER MEMBRANE PROTEIN YTFF"/>
    <property type="match status" value="1"/>
</dbReference>
<evidence type="ECO:0000256" key="1">
    <source>
        <dbReference type="ARBA" id="ARBA00004651"/>
    </source>
</evidence>
<keyword evidence="5 7" id="KW-1133">Transmembrane helix</keyword>
<keyword evidence="3" id="KW-1003">Cell membrane</keyword>
<gene>
    <name evidence="9" type="primary">ybfH</name>
    <name evidence="9" type="ORF">NRIC_24050</name>
</gene>